<accession>A0ACD1A6M8</accession>
<reference evidence="1" key="1">
    <citation type="submission" date="2019-08" db="EMBL/GenBank/DDBJ databases">
        <title>Genome sequence of Clostridiales bacterium MT110.</title>
        <authorList>
            <person name="Cao J."/>
        </authorList>
    </citation>
    <scope>NUCLEOTIDE SEQUENCE</scope>
    <source>
        <strain evidence="1">MT110</strain>
    </source>
</reference>
<protein>
    <submittedName>
        <fullName evidence="1">LysR family transcriptional regulator</fullName>
    </submittedName>
</protein>
<organism evidence="1 2">
    <name type="scientific">Anoxybacterium hadale</name>
    <dbReference type="NCBI Taxonomy" id="3408580"/>
    <lineage>
        <taxon>Bacteria</taxon>
        <taxon>Bacillati</taxon>
        <taxon>Bacillota</taxon>
        <taxon>Clostridia</taxon>
        <taxon>Peptostreptococcales</taxon>
        <taxon>Anaerovoracaceae</taxon>
        <taxon>Anoxybacterium</taxon>
    </lineage>
</organism>
<gene>
    <name evidence="1" type="ORF">FRZ06_01100</name>
</gene>
<dbReference type="Proteomes" id="UP000594014">
    <property type="component" value="Chromosome"/>
</dbReference>
<evidence type="ECO:0000313" key="2">
    <source>
        <dbReference type="Proteomes" id="UP000594014"/>
    </source>
</evidence>
<sequence>MTFRHFQIFVMVCDESNMTSAAARLYISQPAVSQAIAELEAYYEVRIFERLSRKLYLTEAGEILLGYARHILRMNQDAESEMRSLSRSGTIRVGASVTIGACVLPGLISAFQKQAPAYAVHVIEDNTSKIEDLIRIDQLDLGLVEGDITVKEIISKTFDEDVLVLVCGKDHPFAKRSSIDAAELDKVNFILREQGSGTRKTFETVMEEHSLRWSSTWTCNNADTIKSAVSEGLGVTVISENAVRRELEAGILHRLDLKGVEFKRHFKLAYHRNKYLTEGMKKFIDMVMVKS</sequence>
<dbReference type="EMBL" id="CP042469">
    <property type="protein sequence ID" value="QOX62044.1"/>
    <property type="molecule type" value="Genomic_DNA"/>
</dbReference>
<proteinExistence type="predicted"/>
<evidence type="ECO:0000313" key="1">
    <source>
        <dbReference type="EMBL" id="QOX62044.1"/>
    </source>
</evidence>
<name>A0ACD1A6M8_9FIRM</name>
<keyword evidence="2" id="KW-1185">Reference proteome</keyword>